<evidence type="ECO:0000256" key="1">
    <source>
        <dbReference type="ARBA" id="ARBA00001974"/>
    </source>
</evidence>
<reference evidence="7" key="1">
    <citation type="journal article" date="2021" name="bioRxiv">
        <title>Whole Genome Assembly and Annotation of Northern Wild Rice, Zizania palustris L., Supports a Whole Genome Duplication in the Zizania Genus.</title>
        <authorList>
            <person name="Haas M."/>
            <person name="Kono T."/>
            <person name="Macchietto M."/>
            <person name="Millas R."/>
            <person name="McGilp L."/>
            <person name="Shao M."/>
            <person name="Duquette J."/>
            <person name="Hirsch C.N."/>
            <person name="Kimball J."/>
        </authorList>
    </citation>
    <scope>NUCLEOTIDE SEQUENCE</scope>
    <source>
        <tissue evidence="7">Fresh leaf tissue</tissue>
    </source>
</reference>
<dbReference type="OrthoDB" id="432685at2759"/>
<evidence type="ECO:0000256" key="3">
    <source>
        <dbReference type="ARBA" id="ARBA00022827"/>
    </source>
</evidence>
<evidence type="ECO:0000256" key="4">
    <source>
        <dbReference type="ARBA" id="ARBA00023002"/>
    </source>
</evidence>
<protein>
    <recommendedName>
        <fullName evidence="6">Flavoprotein pyridine nucleotide cytochrome reductase-like FAD-binding domain-containing protein</fullName>
    </recommendedName>
</protein>
<evidence type="ECO:0000313" key="7">
    <source>
        <dbReference type="EMBL" id="KAG8039344.1"/>
    </source>
</evidence>
<evidence type="ECO:0000313" key="8">
    <source>
        <dbReference type="Proteomes" id="UP000729402"/>
    </source>
</evidence>
<gene>
    <name evidence="7" type="ORF">GUJ93_ZPchr0039g14218</name>
</gene>
<dbReference type="GO" id="GO:0004128">
    <property type="term" value="F:cytochrome-b5 reductase activity, acting on NAD(P)H"/>
    <property type="evidence" value="ECO:0007669"/>
    <property type="project" value="TreeGrafter"/>
</dbReference>
<dbReference type="PANTHER" id="PTHR19370:SF184">
    <property type="entry name" value="NADH-CYTOCHROME B5 REDUCTASE-LIKE"/>
    <property type="match status" value="1"/>
</dbReference>
<dbReference type="InterPro" id="IPR008333">
    <property type="entry name" value="Cbr1-like_FAD-bd_dom"/>
</dbReference>
<dbReference type="Proteomes" id="UP000729402">
    <property type="component" value="Unassembled WGS sequence"/>
</dbReference>
<keyword evidence="8" id="KW-1185">Reference proteome</keyword>
<dbReference type="PANTHER" id="PTHR19370">
    <property type="entry name" value="NADH-CYTOCHROME B5 REDUCTASE"/>
    <property type="match status" value="1"/>
</dbReference>
<name>A0A8J5R6S0_ZIZPA</name>
<dbReference type="GO" id="GO:0022900">
    <property type="term" value="P:electron transport chain"/>
    <property type="evidence" value="ECO:0007669"/>
    <property type="project" value="TreeGrafter"/>
</dbReference>
<dbReference type="InterPro" id="IPR001834">
    <property type="entry name" value="CBR-like"/>
</dbReference>
<keyword evidence="3 5" id="KW-0274">FAD</keyword>
<organism evidence="7 8">
    <name type="scientific">Zizania palustris</name>
    <name type="common">Northern wild rice</name>
    <dbReference type="NCBI Taxonomy" id="103762"/>
    <lineage>
        <taxon>Eukaryota</taxon>
        <taxon>Viridiplantae</taxon>
        <taxon>Streptophyta</taxon>
        <taxon>Embryophyta</taxon>
        <taxon>Tracheophyta</taxon>
        <taxon>Spermatophyta</taxon>
        <taxon>Magnoliopsida</taxon>
        <taxon>Liliopsida</taxon>
        <taxon>Poales</taxon>
        <taxon>Poaceae</taxon>
        <taxon>BOP clade</taxon>
        <taxon>Oryzoideae</taxon>
        <taxon>Oryzeae</taxon>
        <taxon>Zizaniinae</taxon>
        <taxon>Zizania</taxon>
    </lineage>
</organism>
<sequence length="113" mass="12948">MHFIIYEKIQHLANSFDIKKKSNMMDARCGCLDPENFKEFTLVEKRDRSRPSSGLLSRVQTPTRLLLYWAFQIPIGQHISCRGQDAAGEEVIKPCTPTTLDSDLGYFELVIKV</sequence>
<evidence type="ECO:0000256" key="2">
    <source>
        <dbReference type="ARBA" id="ARBA00022630"/>
    </source>
</evidence>
<feature type="binding site" evidence="5">
    <location>
        <position position="112"/>
    </location>
    <ligand>
        <name>FAD</name>
        <dbReference type="ChEBI" id="CHEBI:57692"/>
    </ligand>
</feature>
<feature type="domain" description="Flavoprotein pyridine nucleotide cytochrome reductase-like FAD-binding" evidence="6">
    <location>
        <begin position="71"/>
        <end position="113"/>
    </location>
</feature>
<accession>A0A8J5R6S0</accession>
<dbReference type="EMBL" id="JAAALK010001907">
    <property type="protein sequence ID" value="KAG8039344.1"/>
    <property type="molecule type" value="Genomic_DNA"/>
</dbReference>
<comment type="cofactor">
    <cofactor evidence="1 5">
        <name>FAD</name>
        <dbReference type="ChEBI" id="CHEBI:57692"/>
    </cofactor>
</comment>
<keyword evidence="4" id="KW-0560">Oxidoreductase</keyword>
<feature type="binding site" evidence="5">
    <location>
        <position position="94"/>
    </location>
    <ligand>
        <name>FAD</name>
        <dbReference type="ChEBI" id="CHEBI:57692"/>
    </ligand>
</feature>
<evidence type="ECO:0000256" key="5">
    <source>
        <dbReference type="PIRSR" id="PIRSR601834-1"/>
    </source>
</evidence>
<reference evidence="7" key="2">
    <citation type="submission" date="2021-02" db="EMBL/GenBank/DDBJ databases">
        <authorList>
            <person name="Kimball J.A."/>
            <person name="Haas M.W."/>
            <person name="Macchietto M."/>
            <person name="Kono T."/>
            <person name="Duquette J."/>
            <person name="Shao M."/>
        </authorList>
    </citation>
    <scope>NUCLEOTIDE SEQUENCE</scope>
    <source>
        <tissue evidence="7">Fresh leaf tissue</tissue>
    </source>
</reference>
<evidence type="ECO:0000259" key="6">
    <source>
        <dbReference type="Pfam" id="PF00970"/>
    </source>
</evidence>
<keyword evidence="2 5" id="KW-0285">Flavoprotein</keyword>
<proteinExistence type="predicted"/>
<dbReference type="AlphaFoldDB" id="A0A8J5R6S0"/>
<comment type="caution">
    <text evidence="7">The sequence shown here is derived from an EMBL/GenBank/DDBJ whole genome shotgun (WGS) entry which is preliminary data.</text>
</comment>
<dbReference type="Pfam" id="PF00970">
    <property type="entry name" value="FAD_binding_6"/>
    <property type="match status" value="1"/>
</dbReference>
<feature type="binding site" evidence="5">
    <location>
        <position position="110"/>
    </location>
    <ligand>
        <name>FAD</name>
        <dbReference type="ChEBI" id="CHEBI:57692"/>
    </ligand>
</feature>